<keyword evidence="7" id="KW-0472">Membrane</keyword>
<gene>
    <name evidence="9" type="ORF">MGU_09939</name>
</gene>
<dbReference type="PANTHER" id="PTHR47356:SF2">
    <property type="entry name" value="FAD-BINDING DOMAIN-CONTAINING PROTEIN-RELATED"/>
    <property type="match status" value="1"/>
</dbReference>
<keyword evidence="6 9" id="KW-0503">Monooxygenase</keyword>
<dbReference type="AlphaFoldDB" id="A0A0B4G7U1"/>
<dbReference type="InterPro" id="IPR002938">
    <property type="entry name" value="FAD-bd"/>
</dbReference>
<dbReference type="OrthoDB" id="4940251at2759"/>
<accession>A0A0B4G7U1</accession>
<protein>
    <submittedName>
        <fullName evidence="9">FAD-dependent monooxygenase</fullName>
    </submittedName>
</protein>
<proteinExistence type="inferred from homology"/>
<evidence type="ECO:0000256" key="1">
    <source>
        <dbReference type="ARBA" id="ARBA00001974"/>
    </source>
</evidence>
<sequence>MSQRQFKVIIIGGSVTGLTLAHSLHKIGIDYVVLEKRDTVTPQEGASIGILPNGARILDQLGLYEAIKDKAPPLGATSIHFPDEFVFTSLYPKKILENFGYPIAFLERRQLLRILYDALPDKTRIHVNKTMSTIEYFTKDEMTGARVLTQEGDVYEGDLIVGADGIHSQTRGEIWRRINSSKSAFETAACIDKCILIEYSCCFGISKCVTGLVSGEQVMHMSNGRTLVVIPSKDEVVFWFLVEKLDRKYTYSEAPRFTIDDATALCSQAFTLPIGNGMKFEDVWNKREIVNMLSLEESCLSTWSTGRLVCIGDSIHKMTVNLGQGANCAIEDVAVLSNLLRNMCQLKSGTRPTEQEIDLLLRKFNKEHLSRVTQITNMSKLTVRVHARKGLLHRFVGRYVMPYFGEYFEARPFNMLADAAALDFIPLPKSSYPGWEKYSSKTRGNSRLWPLMFTLPLLYFGLSWIVGIYWKAGYLHAGNS</sequence>
<reference evidence="9 10" key="1">
    <citation type="journal article" date="2014" name="Proc. Natl. Acad. Sci. U.S.A.">
        <title>Trajectory and genomic determinants of fungal-pathogen speciation and host adaptation.</title>
        <authorList>
            <person name="Hu X."/>
            <person name="Xiao G."/>
            <person name="Zheng P."/>
            <person name="Shang Y."/>
            <person name="Su Y."/>
            <person name="Zhang X."/>
            <person name="Liu X."/>
            <person name="Zhan S."/>
            <person name="St Leger R.J."/>
            <person name="Wang C."/>
        </authorList>
    </citation>
    <scope>NUCLEOTIDE SEQUENCE [LARGE SCALE GENOMIC DNA]</scope>
    <source>
        <strain evidence="9 10">ARSEF 977</strain>
    </source>
</reference>
<keyword evidence="7" id="KW-1133">Transmembrane helix</keyword>
<dbReference type="InterPro" id="IPR036188">
    <property type="entry name" value="FAD/NAD-bd_sf"/>
</dbReference>
<evidence type="ECO:0000256" key="5">
    <source>
        <dbReference type="ARBA" id="ARBA00023002"/>
    </source>
</evidence>
<evidence type="ECO:0000256" key="2">
    <source>
        <dbReference type="ARBA" id="ARBA00007992"/>
    </source>
</evidence>
<keyword evidence="5" id="KW-0560">Oxidoreductase</keyword>
<dbReference type="InterPro" id="IPR050562">
    <property type="entry name" value="FAD_mOase_fung"/>
</dbReference>
<dbReference type="GO" id="GO:0071949">
    <property type="term" value="F:FAD binding"/>
    <property type="evidence" value="ECO:0007669"/>
    <property type="project" value="InterPro"/>
</dbReference>
<keyword evidence="3" id="KW-0285">Flavoprotein</keyword>
<name>A0A0B4G7U1_METGA</name>
<evidence type="ECO:0000256" key="3">
    <source>
        <dbReference type="ARBA" id="ARBA00022630"/>
    </source>
</evidence>
<dbReference type="EMBL" id="AZNH01000075">
    <property type="protein sequence ID" value="KID82770.1"/>
    <property type="molecule type" value="Genomic_DNA"/>
</dbReference>
<dbReference type="SUPFAM" id="SSF51905">
    <property type="entry name" value="FAD/NAD(P)-binding domain"/>
    <property type="match status" value="1"/>
</dbReference>
<dbReference type="PRINTS" id="PR00420">
    <property type="entry name" value="RNGMNOXGNASE"/>
</dbReference>
<comment type="similarity">
    <text evidence="2">Belongs to the paxM FAD-dependent monooxygenase family.</text>
</comment>
<keyword evidence="4" id="KW-0274">FAD</keyword>
<comment type="caution">
    <text evidence="9">The sequence shown here is derived from an EMBL/GenBank/DDBJ whole genome shotgun (WGS) entry which is preliminary data.</text>
</comment>
<evidence type="ECO:0000313" key="10">
    <source>
        <dbReference type="Proteomes" id="UP000031192"/>
    </source>
</evidence>
<dbReference type="GO" id="GO:0004497">
    <property type="term" value="F:monooxygenase activity"/>
    <property type="evidence" value="ECO:0007669"/>
    <property type="project" value="UniProtKB-KW"/>
</dbReference>
<comment type="cofactor">
    <cofactor evidence="1">
        <name>FAD</name>
        <dbReference type="ChEBI" id="CHEBI:57692"/>
    </cofactor>
</comment>
<dbReference type="Proteomes" id="UP000031192">
    <property type="component" value="Unassembled WGS sequence"/>
</dbReference>
<evidence type="ECO:0000313" key="9">
    <source>
        <dbReference type="EMBL" id="KID82770.1"/>
    </source>
</evidence>
<feature type="transmembrane region" description="Helical" evidence="7">
    <location>
        <begin position="448"/>
        <end position="470"/>
    </location>
</feature>
<evidence type="ECO:0000256" key="4">
    <source>
        <dbReference type="ARBA" id="ARBA00022827"/>
    </source>
</evidence>
<feature type="domain" description="FAD-binding" evidence="8">
    <location>
        <begin position="6"/>
        <end position="341"/>
    </location>
</feature>
<dbReference type="PANTHER" id="PTHR47356">
    <property type="entry name" value="FAD-DEPENDENT MONOOXYGENASE ASQG-RELATED"/>
    <property type="match status" value="1"/>
</dbReference>
<keyword evidence="10" id="KW-1185">Reference proteome</keyword>
<dbReference type="HOGENOM" id="CLU_009665_12_2_1"/>
<evidence type="ECO:0000256" key="6">
    <source>
        <dbReference type="ARBA" id="ARBA00023033"/>
    </source>
</evidence>
<organism evidence="9 10">
    <name type="scientific">Metarhizium guizhouense (strain ARSEF 977)</name>
    <dbReference type="NCBI Taxonomy" id="1276136"/>
    <lineage>
        <taxon>Eukaryota</taxon>
        <taxon>Fungi</taxon>
        <taxon>Dikarya</taxon>
        <taxon>Ascomycota</taxon>
        <taxon>Pezizomycotina</taxon>
        <taxon>Sordariomycetes</taxon>
        <taxon>Hypocreomycetidae</taxon>
        <taxon>Hypocreales</taxon>
        <taxon>Clavicipitaceae</taxon>
        <taxon>Metarhizium</taxon>
    </lineage>
</organism>
<dbReference type="Gene3D" id="3.50.50.60">
    <property type="entry name" value="FAD/NAD(P)-binding domain"/>
    <property type="match status" value="1"/>
</dbReference>
<keyword evidence="7" id="KW-0812">Transmembrane</keyword>
<evidence type="ECO:0000256" key="7">
    <source>
        <dbReference type="SAM" id="Phobius"/>
    </source>
</evidence>
<dbReference type="Pfam" id="PF01494">
    <property type="entry name" value="FAD_binding_3"/>
    <property type="match status" value="1"/>
</dbReference>
<evidence type="ECO:0000259" key="8">
    <source>
        <dbReference type="Pfam" id="PF01494"/>
    </source>
</evidence>